<accession>A0ABU0J6P7</accession>
<dbReference type="InterPro" id="IPR052518">
    <property type="entry name" value="CHR_Transporter"/>
</dbReference>
<comment type="subcellular location">
    <subcellularLocation>
        <location evidence="1">Cell membrane</location>
        <topology evidence="1">Multi-pass membrane protein</topology>
    </subcellularLocation>
</comment>
<feature type="transmembrane region" description="Helical" evidence="7">
    <location>
        <begin position="6"/>
        <end position="30"/>
    </location>
</feature>
<keyword evidence="5 7" id="KW-1133">Transmembrane helix</keyword>
<sequence>MNKDDPLLALVLTFAPLSLMTIGGGVSILGDVRRSVVDQHHWLSGPGFLDVFAVSRVAPGPGTLIVTLIGWHVSGWLGAVLATAAIFLPSSLLVFGIAYLWHSHPGAIWQRAVAKGLAPIAAGLVLSSVFSLLRDARGGWVAWCVALLAAVAVSRTKAGALALMLAGSVLFLGLAVATGQV</sequence>
<proteinExistence type="inferred from homology"/>
<feature type="transmembrane region" description="Helical" evidence="7">
    <location>
        <begin position="138"/>
        <end position="154"/>
    </location>
</feature>
<dbReference type="RefSeq" id="WP_307270859.1">
    <property type="nucleotide sequence ID" value="NZ_JAUSVX010000002.1"/>
</dbReference>
<evidence type="ECO:0000313" key="8">
    <source>
        <dbReference type="EMBL" id="MDQ0468959.1"/>
    </source>
</evidence>
<evidence type="ECO:0000313" key="9">
    <source>
        <dbReference type="Proteomes" id="UP001242480"/>
    </source>
</evidence>
<name>A0ABU0J6P7_9HYPH</name>
<evidence type="ECO:0000256" key="6">
    <source>
        <dbReference type="ARBA" id="ARBA00023136"/>
    </source>
</evidence>
<evidence type="ECO:0000256" key="3">
    <source>
        <dbReference type="ARBA" id="ARBA00022475"/>
    </source>
</evidence>
<keyword evidence="6 7" id="KW-0472">Membrane</keyword>
<evidence type="ECO:0000256" key="1">
    <source>
        <dbReference type="ARBA" id="ARBA00004651"/>
    </source>
</evidence>
<dbReference type="Pfam" id="PF02417">
    <property type="entry name" value="Chromate_transp"/>
    <property type="match status" value="1"/>
</dbReference>
<dbReference type="PANTHER" id="PTHR43663:SF1">
    <property type="entry name" value="CHROMATE TRANSPORTER"/>
    <property type="match status" value="1"/>
</dbReference>
<comment type="caution">
    <text evidence="8">The sequence shown here is derived from an EMBL/GenBank/DDBJ whole genome shotgun (WGS) entry which is preliminary data.</text>
</comment>
<protein>
    <submittedName>
        <fullName evidence="8">Chromate transporter</fullName>
    </submittedName>
</protein>
<feature type="transmembrane region" description="Helical" evidence="7">
    <location>
        <begin position="51"/>
        <end position="73"/>
    </location>
</feature>
<keyword evidence="9" id="KW-1185">Reference proteome</keyword>
<keyword evidence="4 7" id="KW-0812">Transmembrane</keyword>
<dbReference type="PANTHER" id="PTHR43663">
    <property type="entry name" value="CHROMATE TRANSPORT PROTEIN-RELATED"/>
    <property type="match status" value="1"/>
</dbReference>
<reference evidence="8 9" key="1">
    <citation type="submission" date="2023-07" db="EMBL/GenBank/DDBJ databases">
        <title>Genomic Encyclopedia of Type Strains, Phase IV (KMG-IV): sequencing the most valuable type-strain genomes for metagenomic binning, comparative biology and taxonomic classification.</title>
        <authorList>
            <person name="Goeker M."/>
        </authorList>
    </citation>
    <scope>NUCLEOTIDE SEQUENCE [LARGE SCALE GENOMIC DNA]</scope>
    <source>
        <strain evidence="8 9">DSM 19619</strain>
    </source>
</reference>
<evidence type="ECO:0000256" key="4">
    <source>
        <dbReference type="ARBA" id="ARBA00022692"/>
    </source>
</evidence>
<dbReference type="Proteomes" id="UP001242480">
    <property type="component" value="Unassembled WGS sequence"/>
</dbReference>
<evidence type="ECO:0000256" key="5">
    <source>
        <dbReference type="ARBA" id="ARBA00022989"/>
    </source>
</evidence>
<keyword evidence="3" id="KW-1003">Cell membrane</keyword>
<feature type="transmembrane region" description="Helical" evidence="7">
    <location>
        <begin position="161"/>
        <end position="179"/>
    </location>
</feature>
<comment type="similarity">
    <text evidence="2">Belongs to the chromate ion transporter (CHR) (TC 2.A.51) family.</text>
</comment>
<evidence type="ECO:0000256" key="2">
    <source>
        <dbReference type="ARBA" id="ARBA00005262"/>
    </source>
</evidence>
<dbReference type="EMBL" id="JAUSVX010000002">
    <property type="protein sequence ID" value="MDQ0468959.1"/>
    <property type="molecule type" value="Genomic_DNA"/>
</dbReference>
<organism evidence="8 9">
    <name type="scientific">Labrys wisconsinensis</name>
    <dbReference type="NCBI Taxonomy" id="425677"/>
    <lineage>
        <taxon>Bacteria</taxon>
        <taxon>Pseudomonadati</taxon>
        <taxon>Pseudomonadota</taxon>
        <taxon>Alphaproteobacteria</taxon>
        <taxon>Hyphomicrobiales</taxon>
        <taxon>Xanthobacteraceae</taxon>
        <taxon>Labrys</taxon>
    </lineage>
</organism>
<feature type="transmembrane region" description="Helical" evidence="7">
    <location>
        <begin position="79"/>
        <end position="101"/>
    </location>
</feature>
<dbReference type="InterPro" id="IPR003370">
    <property type="entry name" value="Chromate_transpt"/>
</dbReference>
<evidence type="ECO:0000256" key="7">
    <source>
        <dbReference type="SAM" id="Phobius"/>
    </source>
</evidence>
<gene>
    <name evidence="8" type="ORF">QO011_001959</name>
</gene>
<feature type="transmembrane region" description="Helical" evidence="7">
    <location>
        <begin position="113"/>
        <end position="132"/>
    </location>
</feature>